<evidence type="ECO:0000256" key="6">
    <source>
        <dbReference type="ARBA" id="ARBA00022840"/>
    </source>
</evidence>
<dbReference type="Pfam" id="PF00334">
    <property type="entry name" value="NDK"/>
    <property type="match status" value="1"/>
</dbReference>
<organism evidence="9 10">
    <name type="scientific">Absidia repens</name>
    <dbReference type="NCBI Taxonomy" id="90262"/>
    <lineage>
        <taxon>Eukaryota</taxon>
        <taxon>Fungi</taxon>
        <taxon>Fungi incertae sedis</taxon>
        <taxon>Mucoromycota</taxon>
        <taxon>Mucoromycotina</taxon>
        <taxon>Mucoromycetes</taxon>
        <taxon>Mucorales</taxon>
        <taxon>Cunninghamellaceae</taxon>
        <taxon>Absidia</taxon>
    </lineage>
</organism>
<dbReference type="STRING" id="90262.A0A1X2ITX9"/>
<evidence type="ECO:0000256" key="4">
    <source>
        <dbReference type="ARBA" id="ARBA00022741"/>
    </source>
</evidence>
<keyword evidence="10" id="KW-1185">Reference proteome</keyword>
<dbReference type="Gene3D" id="3.30.70.141">
    <property type="entry name" value="Nucleoside diphosphate kinase-like domain"/>
    <property type="match status" value="1"/>
</dbReference>
<dbReference type="PANTHER" id="PTHR46161">
    <property type="entry name" value="NUCLEOSIDE DIPHOSPHATE KINASE"/>
    <property type="match status" value="1"/>
</dbReference>
<dbReference type="AlphaFoldDB" id="A0A1X2ITX9"/>
<name>A0A1X2ITX9_9FUNG</name>
<feature type="domain" description="Nucleoside diphosphate kinase-like" evidence="8">
    <location>
        <begin position="23"/>
        <end position="150"/>
    </location>
</feature>
<evidence type="ECO:0000256" key="3">
    <source>
        <dbReference type="ARBA" id="ARBA00022679"/>
    </source>
</evidence>
<evidence type="ECO:0000259" key="8">
    <source>
        <dbReference type="SMART" id="SM00562"/>
    </source>
</evidence>
<reference evidence="9 10" key="1">
    <citation type="submission" date="2016-07" db="EMBL/GenBank/DDBJ databases">
        <title>Pervasive Adenine N6-methylation of Active Genes in Fungi.</title>
        <authorList>
            <consortium name="DOE Joint Genome Institute"/>
            <person name="Mondo S.J."/>
            <person name="Dannebaum R.O."/>
            <person name="Kuo R.C."/>
            <person name="Labutti K."/>
            <person name="Haridas S."/>
            <person name="Kuo A."/>
            <person name="Salamov A."/>
            <person name="Ahrendt S.R."/>
            <person name="Lipzen A."/>
            <person name="Sullivan W."/>
            <person name="Andreopoulos W.B."/>
            <person name="Clum A."/>
            <person name="Lindquist E."/>
            <person name="Daum C."/>
            <person name="Ramamoorthy G.K."/>
            <person name="Gryganskyi A."/>
            <person name="Culley D."/>
            <person name="Magnuson J.K."/>
            <person name="James T.Y."/>
            <person name="O'Malley M.A."/>
            <person name="Stajich J.E."/>
            <person name="Spatafora J.W."/>
            <person name="Visel A."/>
            <person name="Grigoriev I.V."/>
        </authorList>
    </citation>
    <scope>NUCLEOTIDE SEQUENCE [LARGE SCALE GENOMIC DNA]</scope>
    <source>
        <strain evidence="9 10">NRRL 1336</strain>
    </source>
</reference>
<comment type="caution">
    <text evidence="9">The sequence shown here is derived from an EMBL/GenBank/DDBJ whole genome shotgun (WGS) entry which is preliminary data.</text>
</comment>
<feature type="binding site" evidence="7">
    <location>
        <position position="80"/>
    </location>
    <ligand>
        <name>ATP</name>
        <dbReference type="ChEBI" id="CHEBI:30616"/>
    </ligand>
</feature>
<dbReference type="SUPFAM" id="SSF54919">
    <property type="entry name" value="Nucleoside diphosphate kinase, NDK"/>
    <property type="match status" value="1"/>
</dbReference>
<dbReference type="Proteomes" id="UP000193560">
    <property type="component" value="Unassembled WGS sequence"/>
</dbReference>
<keyword evidence="3" id="KW-0808">Transferase</keyword>
<evidence type="ECO:0000256" key="2">
    <source>
        <dbReference type="ARBA" id="ARBA00017632"/>
    </source>
</evidence>
<comment type="similarity">
    <text evidence="1 7">Belongs to the NDK family.</text>
</comment>
<keyword evidence="6" id="KW-0067">ATP-binding</keyword>
<evidence type="ECO:0000313" key="10">
    <source>
        <dbReference type="Proteomes" id="UP000193560"/>
    </source>
</evidence>
<evidence type="ECO:0000256" key="1">
    <source>
        <dbReference type="ARBA" id="ARBA00008142"/>
    </source>
</evidence>
<gene>
    <name evidence="9" type="ORF">BCR42DRAFT_319666</name>
</gene>
<feature type="binding site" evidence="7">
    <location>
        <position position="128"/>
    </location>
    <ligand>
        <name>ATP</name>
        <dbReference type="ChEBI" id="CHEBI:30616"/>
    </ligand>
</feature>
<evidence type="ECO:0000256" key="5">
    <source>
        <dbReference type="ARBA" id="ARBA00022777"/>
    </source>
</evidence>
<dbReference type="GO" id="GO:0005524">
    <property type="term" value="F:ATP binding"/>
    <property type="evidence" value="ECO:0007669"/>
    <property type="project" value="UniProtKB-KW"/>
</dbReference>
<accession>A0A1X2ITX9</accession>
<dbReference type="SMART" id="SM00562">
    <property type="entry name" value="NDK"/>
    <property type="match status" value="1"/>
</dbReference>
<dbReference type="PANTHER" id="PTHR46161:SF3">
    <property type="entry name" value="NUCLEOSIDE DIPHOSPHATE KINASE DDB_G0292928-RELATED"/>
    <property type="match status" value="1"/>
</dbReference>
<dbReference type="GO" id="GO:0016301">
    <property type="term" value="F:kinase activity"/>
    <property type="evidence" value="ECO:0007669"/>
    <property type="project" value="UniProtKB-KW"/>
</dbReference>
<dbReference type="PROSITE" id="PS51374">
    <property type="entry name" value="NDPK_LIKE"/>
    <property type="match status" value="1"/>
</dbReference>
<proteinExistence type="inferred from homology"/>
<keyword evidence="5 9" id="KW-0418">Kinase</keyword>
<feature type="active site" description="Pros-phosphohistidine intermediate" evidence="7">
    <location>
        <position position="141"/>
    </location>
</feature>
<sequence>MTVSILRHYSTITAQKTTQLRTTQLTLALLKPDICADKSLIPKIQHTMAEHQLDIVQSRDVLWTEQEAGRFYAEHEGKFFYHRLCGYMTSGPFQAYILSSSDAIKKWRSLIGPTHPVRARIHQPDTLRALYGLTDTRNSFHGSGKSFISNWGVFF</sequence>
<dbReference type="OrthoDB" id="2162449at2759"/>
<dbReference type="InterPro" id="IPR034907">
    <property type="entry name" value="NDK-like_dom"/>
</dbReference>
<evidence type="ECO:0000313" key="9">
    <source>
        <dbReference type="EMBL" id="ORZ22244.1"/>
    </source>
</evidence>
<feature type="binding site" evidence="7">
    <location>
        <position position="108"/>
    </location>
    <ligand>
        <name>ATP</name>
        <dbReference type="ChEBI" id="CHEBI:30616"/>
    </ligand>
</feature>
<feature type="binding site" evidence="7">
    <location>
        <position position="114"/>
    </location>
    <ligand>
        <name>ATP</name>
        <dbReference type="ChEBI" id="CHEBI:30616"/>
    </ligand>
</feature>
<evidence type="ECO:0000256" key="7">
    <source>
        <dbReference type="PROSITE-ProRule" id="PRU00706"/>
    </source>
</evidence>
<protein>
    <recommendedName>
        <fullName evidence="2">Nucleoside diphosphate kinase</fullName>
    </recommendedName>
</protein>
<dbReference type="InterPro" id="IPR036850">
    <property type="entry name" value="NDK-like_dom_sf"/>
</dbReference>
<keyword evidence="4" id="KW-0547">Nucleotide-binding</keyword>
<dbReference type="EMBL" id="MCGE01000004">
    <property type="protein sequence ID" value="ORZ22244.1"/>
    <property type="molecule type" value="Genomic_DNA"/>
</dbReference>
<feature type="binding site" evidence="7">
    <location>
        <position position="31"/>
    </location>
    <ligand>
        <name>ATP</name>
        <dbReference type="ChEBI" id="CHEBI:30616"/>
    </ligand>
</feature>
<feature type="binding site" evidence="7">
    <location>
        <position position="138"/>
    </location>
    <ligand>
        <name>ATP</name>
        <dbReference type="ChEBI" id="CHEBI:30616"/>
    </ligand>
</feature>